<dbReference type="Pfam" id="PF08395">
    <property type="entry name" value="7tm_7"/>
    <property type="match status" value="1"/>
</dbReference>
<feature type="transmembrane region" description="Helical" evidence="6">
    <location>
        <begin position="67"/>
        <end position="92"/>
    </location>
</feature>
<comment type="subcellular location">
    <subcellularLocation>
        <location evidence="1 6">Cell membrane</location>
        <topology evidence="1 6">Multi-pass membrane protein</topology>
    </subcellularLocation>
</comment>
<evidence type="ECO:0000313" key="8">
    <source>
        <dbReference type="RefSeq" id="XP_011629613.2"/>
    </source>
</evidence>
<feature type="non-terminal residue" evidence="8">
    <location>
        <position position="325"/>
    </location>
</feature>
<feature type="transmembrane region" description="Helical" evidence="6">
    <location>
        <begin position="263"/>
        <end position="286"/>
    </location>
</feature>
<dbReference type="AlphaFoldDB" id="A0A6I9VV58"/>
<organism evidence="7 8">
    <name type="scientific">Pogonomyrmex barbatus</name>
    <name type="common">red harvester ant</name>
    <dbReference type="NCBI Taxonomy" id="144034"/>
    <lineage>
        <taxon>Eukaryota</taxon>
        <taxon>Metazoa</taxon>
        <taxon>Ecdysozoa</taxon>
        <taxon>Arthropoda</taxon>
        <taxon>Hexapoda</taxon>
        <taxon>Insecta</taxon>
        <taxon>Pterygota</taxon>
        <taxon>Neoptera</taxon>
        <taxon>Endopterygota</taxon>
        <taxon>Hymenoptera</taxon>
        <taxon>Apocrita</taxon>
        <taxon>Aculeata</taxon>
        <taxon>Formicoidea</taxon>
        <taxon>Formicidae</taxon>
        <taxon>Myrmicinae</taxon>
        <taxon>Pogonomyrmex</taxon>
    </lineage>
</organism>
<keyword evidence="6" id="KW-0675">Receptor</keyword>
<comment type="function">
    <text evidence="6">Gustatory receptor which mediates acceptance or avoidance behavior, depending on its substrates.</text>
</comment>
<keyword evidence="6" id="KW-0807">Transducer</keyword>
<dbReference type="Proteomes" id="UP000504615">
    <property type="component" value="Unplaced"/>
</dbReference>
<keyword evidence="7" id="KW-1185">Reference proteome</keyword>
<dbReference type="KEGG" id="pbar:105422076"/>
<feature type="transmembrane region" description="Helical" evidence="6">
    <location>
        <begin position="298"/>
        <end position="319"/>
    </location>
</feature>
<keyword evidence="3 6" id="KW-0812">Transmembrane</keyword>
<comment type="similarity">
    <text evidence="6">Belongs to the insect chemoreceptor superfamily. Gustatory receptor (GR) family.</text>
</comment>
<keyword evidence="5 6" id="KW-0472">Membrane</keyword>
<evidence type="ECO:0000256" key="4">
    <source>
        <dbReference type="ARBA" id="ARBA00022989"/>
    </source>
</evidence>
<sequence length="325" mass="38094">MASEIRSLKRALRSIIWLNCLFCMGIFEIPTNHPRYFLSILYVISMFSGYFYMFYAELDLFQNMRDYEYFIFCAVLGVNVLVAIFAVILFWLKSENMNNIIKKNSLADSTLEALGIKREYEKTSRNVNWIIGFWLTIMVILSIMHMLWTYTEGYWFAIYSDICFFFPIVINSVVDITFASFIRCIKLKFKNTNILLNNVVLRASESNVFKIHNQHENTSIAIVRAHYKNHKDKIIHLMQTLRHLHLEITRIGKEINNTYCIQLLLELAVHFTIVTSTTYCLYGVFFGQLRTIVNDEKIVAMVVFGTVYSLKIILVNWLCTSVSEE</sequence>
<feature type="transmembrane region" description="Helical" evidence="6">
    <location>
        <begin position="154"/>
        <end position="182"/>
    </location>
</feature>
<dbReference type="RefSeq" id="XP_011629613.2">
    <property type="nucleotide sequence ID" value="XM_011631311.2"/>
</dbReference>
<dbReference type="OrthoDB" id="7678431at2759"/>
<protein>
    <recommendedName>
        <fullName evidence="6">Gustatory receptor</fullName>
    </recommendedName>
</protein>
<evidence type="ECO:0000256" key="5">
    <source>
        <dbReference type="ARBA" id="ARBA00023136"/>
    </source>
</evidence>
<evidence type="ECO:0000256" key="3">
    <source>
        <dbReference type="ARBA" id="ARBA00022692"/>
    </source>
</evidence>
<dbReference type="GeneID" id="105422076"/>
<evidence type="ECO:0000256" key="1">
    <source>
        <dbReference type="ARBA" id="ARBA00004651"/>
    </source>
</evidence>
<reference evidence="8" key="1">
    <citation type="submission" date="2025-08" db="UniProtKB">
        <authorList>
            <consortium name="RefSeq"/>
        </authorList>
    </citation>
    <scope>IDENTIFICATION</scope>
</reference>
<evidence type="ECO:0000256" key="2">
    <source>
        <dbReference type="ARBA" id="ARBA00022475"/>
    </source>
</evidence>
<accession>A0A6I9VV58</accession>
<dbReference type="GO" id="GO:0007165">
    <property type="term" value="P:signal transduction"/>
    <property type="evidence" value="ECO:0007669"/>
    <property type="project" value="UniProtKB-KW"/>
</dbReference>
<dbReference type="GO" id="GO:0050909">
    <property type="term" value="P:sensory perception of taste"/>
    <property type="evidence" value="ECO:0007669"/>
    <property type="project" value="InterPro"/>
</dbReference>
<evidence type="ECO:0000313" key="7">
    <source>
        <dbReference type="Proteomes" id="UP000504615"/>
    </source>
</evidence>
<evidence type="ECO:0000256" key="6">
    <source>
        <dbReference type="RuleBase" id="RU363108"/>
    </source>
</evidence>
<dbReference type="GO" id="GO:0005886">
    <property type="term" value="C:plasma membrane"/>
    <property type="evidence" value="ECO:0007669"/>
    <property type="project" value="UniProtKB-SubCell"/>
</dbReference>
<name>A0A6I9VV58_9HYME</name>
<feature type="transmembrane region" description="Helical" evidence="6">
    <location>
        <begin position="127"/>
        <end position="148"/>
    </location>
</feature>
<gene>
    <name evidence="8" type="primary">LOC105422076</name>
</gene>
<comment type="caution">
    <text evidence="6">Lacks conserved residue(s) required for the propagation of feature annotation.</text>
</comment>
<keyword evidence="2 6" id="KW-1003">Cell membrane</keyword>
<keyword evidence="4 6" id="KW-1133">Transmembrane helix</keyword>
<proteinExistence type="inferred from homology"/>
<dbReference type="InterPro" id="IPR013604">
    <property type="entry name" value="7TM_chemorcpt"/>
</dbReference>
<feature type="transmembrane region" description="Helical" evidence="6">
    <location>
        <begin position="36"/>
        <end position="55"/>
    </location>
</feature>